<evidence type="ECO:0000313" key="2">
    <source>
        <dbReference type="Proteomes" id="UP000324629"/>
    </source>
</evidence>
<dbReference type="EMBL" id="QNGE01000619">
    <property type="protein sequence ID" value="KAA3679828.1"/>
    <property type="molecule type" value="Genomic_DNA"/>
</dbReference>
<gene>
    <name evidence="1" type="ORF">DEA37_0000747</name>
</gene>
<dbReference type="InterPro" id="IPR013783">
    <property type="entry name" value="Ig-like_fold"/>
</dbReference>
<reference evidence="1 2" key="1">
    <citation type="journal article" date="2019" name="Gigascience">
        <title>Whole-genome sequence of the oriental lung fluke Paragonimus westermani.</title>
        <authorList>
            <person name="Oey H."/>
            <person name="Zakrzewski M."/>
            <person name="Narain K."/>
            <person name="Devi K.R."/>
            <person name="Agatsuma T."/>
            <person name="Nawaratna S."/>
            <person name="Gobert G.N."/>
            <person name="Jones M.K."/>
            <person name="Ragan M.A."/>
            <person name="McManus D.P."/>
            <person name="Krause L."/>
        </authorList>
    </citation>
    <scope>NUCLEOTIDE SEQUENCE [LARGE SCALE GENOMIC DNA]</scope>
    <source>
        <strain evidence="1 2">IND2009</strain>
    </source>
</reference>
<dbReference type="InterPro" id="IPR036116">
    <property type="entry name" value="FN3_sf"/>
</dbReference>
<dbReference type="Gene3D" id="2.60.40.10">
    <property type="entry name" value="Immunoglobulins"/>
    <property type="match status" value="1"/>
</dbReference>
<dbReference type="SUPFAM" id="SSF49265">
    <property type="entry name" value="Fibronectin type III"/>
    <property type="match status" value="1"/>
</dbReference>
<name>A0A5J4NXM0_9TREM</name>
<organism evidence="1 2">
    <name type="scientific">Paragonimus westermani</name>
    <dbReference type="NCBI Taxonomy" id="34504"/>
    <lineage>
        <taxon>Eukaryota</taxon>
        <taxon>Metazoa</taxon>
        <taxon>Spiralia</taxon>
        <taxon>Lophotrochozoa</taxon>
        <taxon>Platyhelminthes</taxon>
        <taxon>Trematoda</taxon>
        <taxon>Digenea</taxon>
        <taxon>Plagiorchiida</taxon>
        <taxon>Troglotremata</taxon>
        <taxon>Troglotrematidae</taxon>
        <taxon>Paragonimus</taxon>
    </lineage>
</organism>
<sequence length="218" mass="24933">MCWRQPRLFKHIISTHIISVYTTALDLRENPDVIPVEDRPPQVRTKLAFDESGSLLVRWLLDPDFVPDRTTVTVETDGVGVKTHDVLGPSSWTRLNGLEPCAFHTFYVTFQSLDGFVLRTNSSEINSFTMPDQPQPPFVQRDGSTLFVWWTNSNQTFNIKSHKLFVIDAMNRTRIFEVQYPRNSELLGILKEDAVYRVNLRAVNEEGESKSSATVQTS</sequence>
<dbReference type="AlphaFoldDB" id="A0A5J4NXM0"/>
<evidence type="ECO:0000313" key="1">
    <source>
        <dbReference type="EMBL" id="KAA3679828.1"/>
    </source>
</evidence>
<accession>A0A5J4NXM0</accession>
<protein>
    <recommendedName>
        <fullName evidence="3">Fibronectin type-III domain-containing protein</fullName>
    </recommendedName>
</protein>
<dbReference type="Proteomes" id="UP000324629">
    <property type="component" value="Unassembled WGS sequence"/>
</dbReference>
<proteinExistence type="predicted"/>
<keyword evidence="2" id="KW-1185">Reference proteome</keyword>
<comment type="caution">
    <text evidence="1">The sequence shown here is derived from an EMBL/GenBank/DDBJ whole genome shotgun (WGS) entry which is preliminary data.</text>
</comment>
<evidence type="ECO:0008006" key="3">
    <source>
        <dbReference type="Google" id="ProtNLM"/>
    </source>
</evidence>